<accession>A0A9W9Q414</accession>
<dbReference type="PANTHER" id="PTHR36091">
    <property type="entry name" value="ALTERED INHERITANCE OF MITOCHONDRIA PROTEIN 9, MITOCHONDRIAL"/>
    <property type="match status" value="1"/>
</dbReference>
<proteinExistence type="predicted"/>
<dbReference type="Gene3D" id="3.30.200.150">
    <property type="match status" value="1"/>
</dbReference>
<reference evidence="2" key="1">
    <citation type="submission" date="2022-12" db="EMBL/GenBank/DDBJ databases">
        <authorList>
            <person name="Petersen C."/>
        </authorList>
    </citation>
    <scope>NUCLEOTIDE SEQUENCE</scope>
    <source>
        <strain evidence="2">IBT 35673</strain>
    </source>
</reference>
<feature type="domain" description="Aminoglycoside phosphotransferase" evidence="1">
    <location>
        <begin position="115"/>
        <end position="356"/>
    </location>
</feature>
<dbReference type="PANTHER" id="PTHR36091:SF2">
    <property type="entry name" value="AMINOGLYCOSIDE PHOSPHOTRANSFERASE DOMAIN-CONTAINING PROTEIN"/>
    <property type="match status" value="1"/>
</dbReference>
<evidence type="ECO:0000259" key="1">
    <source>
        <dbReference type="Pfam" id="PF01636"/>
    </source>
</evidence>
<organism evidence="2 3">
    <name type="scientific">Penicillium brevicompactum</name>
    <dbReference type="NCBI Taxonomy" id="5074"/>
    <lineage>
        <taxon>Eukaryota</taxon>
        <taxon>Fungi</taxon>
        <taxon>Dikarya</taxon>
        <taxon>Ascomycota</taxon>
        <taxon>Pezizomycotina</taxon>
        <taxon>Eurotiomycetes</taxon>
        <taxon>Eurotiomycetidae</taxon>
        <taxon>Eurotiales</taxon>
        <taxon>Aspergillaceae</taxon>
        <taxon>Penicillium</taxon>
    </lineage>
</organism>
<sequence length="544" mass="62060">MNIDWAPRAVSALKKLRSRSAHGFYSHFSALVPAPLLSSPTSVILPFRGVRTIISLSEQNTKPNPDHEHFFRYTSGRWLWYEEQQLKDRYKVFNVAELQSLAVNAVGSDSCISMTKLAEGGYNKVFRLTMNDGKKVLARTPNPNAGPASYSTASEVATMELARDFLQIPVPRVFDWGATSDNAVGSEYIIMEGASGSQLGLVWDQLSPDKKLSIMRRCLLRTQKPNQVHKKFSIGPTVDRGFWNRERSSMQISRGPWRTPQEYALYVGWRELEWIEKFAVSKPPSEATLFSSAQNSPQAHLQLLERYLQVAAALVDIDPVLTRPTLWHSDLHSSNIFVDDDHITAVIDWQGSWAGPLFLQSQPSPLVDYQGSILLQRPDNFDALEPEQQADIKQKIFKSTFYQLYLLETKERNPLLAKAFHLADGKTRRLPMEFAGNTWDDDIVPFREALINVERHWQELGIGGECPYHFTQDELDCHSIDSEGWNEVQDFSESIDSLVKQDGWTNPDTFDAAFKFFSELRERGLGHMKGEEKRVFDIQTRWAR</sequence>
<dbReference type="Pfam" id="PF01636">
    <property type="entry name" value="APH"/>
    <property type="match status" value="1"/>
</dbReference>
<name>A0A9W9Q414_PENBR</name>
<dbReference type="InterPro" id="IPR051035">
    <property type="entry name" value="Mito_inheritance_9"/>
</dbReference>
<dbReference type="Gene3D" id="3.90.1200.10">
    <property type="match status" value="1"/>
</dbReference>
<dbReference type="EMBL" id="JAPZBQ010000006">
    <property type="protein sequence ID" value="KAJ5323138.1"/>
    <property type="molecule type" value="Genomic_DNA"/>
</dbReference>
<dbReference type="Proteomes" id="UP001147695">
    <property type="component" value="Unassembled WGS sequence"/>
</dbReference>
<dbReference type="GO" id="GO:0005739">
    <property type="term" value="C:mitochondrion"/>
    <property type="evidence" value="ECO:0007669"/>
    <property type="project" value="TreeGrafter"/>
</dbReference>
<dbReference type="SUPFAM" id="SSF56112">
    <property type="entry name" value="Protein kinase-like (PK-like)"/>
    <property type="match status" value="1"/>
</dbReference>
<dbReference type="InterPro" id="IPR002575">
    <property type="entry name" value="Aminoglycoside_PTrfase"/>
</dbReference>
<comment type="caution">
    <text evidence="2">The sequence shown here is derived from an EMBL/GenBank/DDBJ whole genome shotgun (WGS) entry which is preliminary data.</text>
</comment>
<reference evidence="2" key="2">
    <citation type="journal article" date="2023" name="IMA Fungus">
        <title>Comparative genomic study of the Penicillium genus elucidates a diverse pangenome and 15 lateral gene transfer events.</title>
        <authorList>
            <person name="Petersen C."/>
            <person name="Sorensen T."/>
            <person name="Nielsen M.R."/>
            <person name="Sondergaard T.E."/>
            <person name="Sorensen J.L."/>
            <person name="Fitzpatrick D.A."/>
            <person name="Frisvad J.C."/>
            <person name="Nielsen K.L."/>
        </authorList>
    </citation>
    <scope>NUCLEOTIDE SEQUENCE</scope>
    <source>
        <strain evidence="2">IBT 35673</strain>
    </source>
</reference>
<dbReference type="AlphaFoldDB" id="A0A9W9Q414"/>
<dbReference type="InterPro" id="IPR011009">
    <property type="entry name" value="Kinase-like_dom_sf"/>
</dbReference>
<protein>
    <recommendedName>
        <fullName evidence="1">Aminoglycoside phosphotransferase domain-containing protein</fullName>
    </recommendedName>
</protein>
<gene>
    <name evidence="2" type="ORF">N7452_011427</name>
</gene>
<evidence type="ECO:0000313" key="3">
    <source>
        <dbReference type="Proteomes" id="UP001147695"/>
    </source>
</evidence>
<evidence type="ECO:0000313" key="2">
    <source>
        <dbReference type="EMBL" id="KAJ5323138.1"/>
    </source>
</evidence>